<proteinExistence type="predicted"/>
<dbReference type="RefSeq" id="WP_378022057.1">
    <property type="nucleotide sequence ID" value="NZ_JBHSKG010000008.1"/>
</dbReference>
<dbReference type="EMBL" id="JBHSKG010000008">
    <property type="protein sequence ID" value="MFC5139876.1"/>
    <property type="molecule type" value="Genomic_DNA"/>
</dbReference>
<protein>
    <recommendedName>
        <fullName evidence="4">Transposase</fullName>
    </recommendedName>
</protein>
<gene>
    <name evidence="2" type="ORF">ACFPK1_16670</name>
</gene>
<feature type="region of interest" description="Disordered" evidence="1">
    <location>
        <begin position="1"/>
        <end position="34"/>
    </location>
</feature>
<comment type="caution">
    <text evidence="2">The sequence shown here is derived from an EMBL/GenBank/DDBJ whole genome shotgun (WGS) entry which is preliminary data.</text>
</comment>
<feature type="compositionally biased region" description="Pro residues" evidence="1">
    <location>
        <begin position="20"/>
        <end position="29"/>
    </location>
</feature>
<accession>A0ABV9ZGX6</accession>
<evidence type="ECO:0000313" key="2">
    <source>
        <dbReference type="EMBL" id="MFC5139876.1"/>
    </source>
</evidence>
<dbReference type="Proteomes" id="UP001596175">
    <property type="component" value="Unassembled WGS sequence"/>
</dbReference>
<name>A0ABV9ZGX6_9PSEU</name>
<sequence>MNEDVRSISAAQDTSNPLPGAAPVPPPPADRARYRPLRPLDELIEDFLLVERVP</sequence>
<evidence type="ECO:0000313" key="3">
    <source>
        <dbReference type="Proteomes" id="UP001596175"/>
    </source>
</evidence>
<organism evidence="2 3">
    <name type="scientific">Actinomycetospora rhizophila</name>
    <dbReference type="NCBI Taxonomy" id="1416876"/>
    <lineage>
        <taxon>Bacteria</taxon>
        <taxon>Bacillati</taxon>
        <taxon>Actinomycetota</taxon>
        <taxon>Actinomycetes</taxon>
        <taxon>Pseudonocardiales</taxon>
        <taxon>Pseudonocardiaceae</taxon>
        <taxon>Actinomycetospora</taxon>
    </lineage>
</organism>
<evidence type="ECO:0008006" key="4">
    <source>
        <dbReference type="Google" id="ProtNLM"/>
    </source>
</evidence>
<reference evidence="3" key="1">
    <citation type="journal article" date="2019" name="Int. J. Syst. Evol. Microbiol.">
        <title>The Global Catalogue of Microorganisms (GCM) 10K type strain sequencing project: providing services to taxonomists for standard genome sequencing and annotation.</title>
        <authorList>
            <consortium name="The Broad Institute Genomics Platform"/>
            <consortium name="The Broad Institute Genome Sequencing Center for Infectious Disease"/>
            <person name="Wu L."/>
            <person name="Ma J."/>
        </authorList>
    </citation>
    <scope>NUCLEOTIDE SEQUENCE [LARGE SCALE GENOMIC DNA]</scope>
    <source>
        <strain evidence="3">XZYJ18</strain>
    </source>
</reference>
<keyword evidence="3" id="KW-1185">Reference proteome</keyword>
<evidence type="ECO:0000256" key="1">
    <source>
        <dbReference type="SAM" id="MobiDB-lite"/>
    </source>
</evidence>